<reference evidence="4 5" key="1">
    <citation type="submission" date="2019-05" db="EMBL/GenBank/DDBJ databases">
        <title>Emergence of the Ug99 lineage of the wheat stem rust pathogen through somatic hybridization.</title>
        <authorList>
            <person name="Li F."/>
            <person name="Upadhyaya N.M."/>
            <person name="Sperschneider J."/>
            <person name="Matny O."/>
            <person name="Nguyen-Phuc H."/>
            <person name="Mago R."/>
            <person name="Raley C."/>
            <person name="Miller M.E."/>
            <person name="Silverstein K.A.T."/>
            <person name="Henningsen E."/>
            <person name="Hirsch C.D."/>
            <person name="Visser B."/>
            <person name="Pretorius Z.A."/>
            <person name="Steffenson B.J."/>
            <person name="Schwessinger B."/>
            <person name="Dodds P.N."/>
            <person name="Figueroa M."/>
        </authorList>
    </citation>
    <scope>NUCLEOTIDE SEQUENCE [LARGE SCALE GENOMIC DNA]</scope>
    <source>
        <strain evidence="2">21-0</strain>
        <strain evidence="3 5">Ug99</strain>
    </source>
</reference>
<organism evidence="2 4">
    <name type="scientific">Puccinia graminis f. sp. tritici</name>
    <dbReference type="NCBI Taxonomy" id="56615"/>
    <lineage>
        <taxon>Eukaryota</taxon>
        <taxon>Fungi</taxon>
        <taxon>Dikarya</taxon>
        <taxon>Basidiomycota</taxon>
        <taxon>Pucciniomycotina</taxon>
        <taxon>Pucciniomycetes</taxon>
        <taxon>Pucciniales</taxon>
        <taxon>Pucciniaceae</taxon>
        <taxon>Puccinia</taxon>
    </lineage>
</organism>
<feature type="chain" id="PRO_5036366308" evidence="1">
    <location>
        <begin position="22"/>
        <end position="139"/>
    </location>
</feature>
<accession>A0A5B0NWH2</accession>
<gene>
    <name evidence="2" type="ORF">PGT21_002477</name>
    <name evidence="3" type="ORF">PGTUg99_014290</name>
</gene>
<keyword evidence="1" id="KW-0732">Signal</keyword>
<evidence type="ECO:0000313" key="4">
    <source>
        <dbReference type="Proteomes" id="UP000324748"/>
    </source>
</evidence>
<dbReference type="Proteomes" id="UP000324748">
    <property type="component" value="Unassembled WGS sequence"/>
</dbReference>
<comment type="caution">
    <text evidence="2">The sequence shown here is derived from an EMBL/GenBank/DDBJ whole genome shotgun (WGS) entry which is preliminary data.</text>
</comment>
<dbReference type="Proteomes" id="UP000325313">
    <property type="component" value="Unassembled WGS sequence"/>
</dbReference>
<feature type="signal peptide" evidence="1">
    <location>
        <begin position="1"/>
        <end position="21"/>
    </location>
</feature>
<keyword evidence="4" id="KW-1185">Reference proteome</keyword>
<evidence type="ECO:0000313" key="3">
    <source>
        <dbReference type="EMBL" id="KAA1105123.1"/>
    </source>
</evidence>
<dbReference type="OrthoDB" id="2507907at2759"/>
<evidence type="ECO:0000256" key="1">
    <source>
        <dbReference type="SAM" id="SignalP"/>
    </source>
</evidence>
<proteinExistence type="predicted"/>
<evidence type="ECO:0000313" key="5">
    <source>
        <dbReference type="Proteomes" id="UP000325313"/>
    </source>
</evidence>
<dbReference type="EMBL" id="VDEP01000312">
    <property type="protein sequence ID" value="KAA1105123.1"/>
    <property type="molecule type" value="Genomic_DNA"/>
</dbReference>
<protein>
    <submittedName>
        <fullName evidence="2">Uncharacterized protein</fullName>
    </submittedName>
</protein>
<dbReference type="AlphaFoldDB" id="A0A5B0NWH2"/>
<evidence type="ECO:0000313" key="2">
    <source>
        <dbReference type="EMBL" id="KAA1092430.1"/>
    </source>
</evidence>
<name>A0A5B0NWH2_PUCGR</name>
<sequence>MNFNVVLIMAVIFEGLMFIKTHGPQEILLFDMSDWDDTPAMKESVRRELSENFWTDAEESHRGEKPLVDYKNWGLRVSYSGKHDVAYITNYGDSELQYLLRDGQAGRFLRYTIKPNQQHRIPFEAGHWLMTWIWNPPRS</sequence>
<dbReference type="EMBL" id="VSWC01000080">
    <property type="protein sequence ID" value="KAA1092430.1"/>
    <property type="molecule type" value="Genomic_DNA"/>
</dbReference>